<dbReference type="InterPro" id="IPR025948">
    <property type="entry name" value="HTH-like_dom"/>
</dbReference>
<dbReference type="PANTHER" id="PTHR46889:SF4">
    <property type="entry name" value="TRANSPOSASE INSO FOR INSERTION SEQUENCE ELEMENT IS911B-RELATED"/>
    <property type="match status" value="1"/>
</dbReference>
<dbReference type="GO" id="GO:0015074">
    <property type="term" value="P:DNA integration"/>
    <property type="evidence" value="ECO:0007669"/>
    <property type="project" value="InterPro"/>
</dbReference>
<dbReference type="Pfam" id="PF00665">
    <property type="entry name" value="rve"/>
    <property type="match status" value="1"/>
</dbReference>
<accession>A0AAV2U2H7</accession>
<gene>
    <name evidence="2" type="ORF">HICON_09580</name>
</gene>
<dbReference type="InterPro" id="IPR001584">
    <property type="entry name" value="Integrase_cat-core"/>
</dbReference>
<evidence type="ECO:0000313" key="3">
    <source>
        <dbReference type="Proteomes" id="UP000006797"/>
    </source>
</evidence>
<evidence type="ECO:0000259" key="1">
    <source>
        <dbReference type="PROSITE" id="PS50994"/>
    </source>
</evidence>
<dbReference type="InterPro" id="IPR036397">
    <property type="entry name" value="RNaseH_sf"/>
</dbReference>
<reference evidence="2 3" key="1">
    <citation type="journal article" date="2012" name="Emerg. Infect. Dis.">
        <title>Lineage-specific Virulence Determinants of Haemophilus influenzae Biogroup aegyptius.</title>
        <authorList>
            <person name="Strouts F.R."/>
            <person name="Power P."/>
            <person name="Croucher N.J."/>
            <person name="Corton N."/>
            <person name="van Tonder A."/>
            <person name="Quail M.A."/>
            <person name="Langford P.R."/>
            <person name="Hudson M.J."/>
            <person name="Parkhill J."/>
            <person name="Kroll J.S."/>
            <person name="Bentley S.D."/>
        </authorList>
    </citation>
    <scope>NUCLEOTIDE SEQUENCE [LARGE SCALE GENOMIC DNA]</scope>
    <source>
        <strain evidence="2 3">F3047</strain>
    </source>
</reference>
<name>A0AAV2U2H7_HAEIF</name>
<dbReference type="Pfam" id="PF13333">
    <property type="entry name" value="rve_2"/>
    <property type="match status" value="1"/>
</dbReference>
<dbReference type="SUPFAM" id="SSF53098">
    <property type="entry name" value="Ribonuclease H-like"/>
    <property type="match status" value="1"/>
</dbReference>
<dbReference type="PANTHER" id="PTHR46889">
    <property type="entry name" value="TRANSPOSASE INSF FOR INSERTION SEQUENCE IS3B-RELATED"/>
    <property type="match status" value="1"/>
</dbReference>
<feature type="domain" description="Integrase catalytic" evidence="1">
    <location>
        <begin position="93"/>
        <end position="254"/>
    </location>
</feature>
<dbReference type="PROSITE" id="PS50994">
    <property type="entry name" value="INTEGRASE"/>
    <property type="match status" value="1"/>
</dbReference>
<dbReference type="Proteomes" id="UP000006797">
    <property type="component" value="Chromosome"/>
</dbReference>
<dbReference type="InterPro" id="IPR050900">
    <property type="entry name" value="Transposase_IS3/IS150/IS904"/>
</dbReference>
<protein>
    <submittedName>
        <fullName evidence="2">Transposase</fullName>
    </submittedName>
</protein>
<dbReference type="InterPro" id="IPR048020">
    <property type="entry name" value="Transpos_IS3"/>
</dbReference>
<dbReference type="Pfam" id="PF13276">
    <property type="entry name" value="HTH_21"/>
    <property type="match status" value="1"/>
</dbReference>
<dbReference type="EMBL" id="FQ670204">
    <property type="protein sequence ID" value="CBY86423.1"/>
    <property type="molecule type" value="Genomic_DNA"/>
</dbReference>
<evidence type="ECO:0000313" key="2">
    <source>
        <dbReference type="EMBL" id="CBY86423.1"/>
    </source>
</evidence>
<proteinExistence type="predicted"/>
<dbReference type="KEGG" id="hil:HICON_09580"/>
<sequence length="255" mass="30106">MARSVFFYHLKTKNDKNSALSQEIATIYHDNHGNYGYRRVTFKLRETIKINHKKVQRIMQWLGLKGKCKTQKYRSYQGEVGHIADNLLQRDFTATQPNEKWTTDITEFKCAEGKLYLSPIKDLFNNEIIAYDLSRSPNFEQITRMMKQAVARLEGAKPILHSDQGWQYQMIGYQNILRENGIQQSMSRKGNCLDNSAMESFFGRLKTECYYGKRFETFEQLEKTIHEYIHYYNHERIQGKLKGLSPVNYRTQSLN</sequence>
<dbReference type="AlphaFoldDB" id="A0AAV2U2H7"/>
<organism evidence="2 3">
    <name type="scientific">Haemophilus influenzae F3047</name>
    <dbReference type="NCBI Taxonomy" id="935897"/>
    <lineage>
        <taxon>Bacteria</taxon>
        <taxon>Pseudomonadati</taxon>
        <taxon>Pseudomonadota</taxon>
        <taxon>Gammaproteobacteria</taxon>
        <taxon>Pasteurellales</taxon>
        <taxon>Pasteurellaceae</taxon>
        <taxon>Haemophilus</taxon>
    </lineage>
</organism>
<dbReference type="GO" id="GO:0003676">
    <property type="term" value="F:nucleic acid binding"/>
    <property type="evidence" value="ECO:0007669"/>
    <property type="project" value="InterPro"/>
</dbReference>
<dbReference type="Gene3D" id="3.30.420.10">
    <property type="entry name" value="Ribonuclease H-like superfamily/Ribonuclease H"/>
    <property type="match status" value="1"/>
</dbReference>
<dbReference type="InterPro" id="IPR012337">
    <property type="entry name" value="RNaseH-like_sf"/>
</dbReference>
<dbReference type="NCBIfam" id="NF033516">
    <property type="entry name" value="transpos_IS3"/>
    <property type="match status" value="1"/>
</dbReference>